<evidence type="ECO:0000313" key="1">
    <source>
        <dbReference type="EMBL" id="GAI04152.1"/>
    </source>
</evidence>
<organism evidence="1">
    <name type="scientific">marine sediment metagenome</name>
    <dbReference type="NCBI Taxonomy" id="412755"/>
    <lineage>
        <taxon>unclassified sequences</taxon>
        <taxon>metagenomes</taxon>
        <taxon>ecological metagenomes</taxon>
    </lineage>
</organism>
<dbReference type="AlphaFoldDB" id="X1KAV7"/>
<dbReference type="EMBL" id="BARV01008471">
    <property type="protein sequence ID" value="GAI04152.1"/>
    <property type="molecule type" value="Genomic_DNA"/>
</dbReference>
<comment type="caution">
    <text evidence="1">The sequence shown here is derived from an EMBL/GenBank/DDBJ whole genome shotgun (WGS) entry which is preliminary data.</text>
</comment>
<name>X1KAV7_9ZZZZ</name>
<proteinExistence type="predicted"/>
<gene>
    <name evidence="1" type="ORF">S06H3_17018</name>
</gene>
<reference evidence="1" key="1">
    <citation type="journal article" date="2014" name="Front. Microbiol.">
        <title>High frequency of phylogenetically diverse reductive dehalogenase-homologous genes in deep subseafloor sedimentary metagenomes.</title>
        <authorList>
            <person name="Kawai M."/>
            <person name="Futagami T."/>
            <person name="Toyoda A."/>
            <person name="Takaki Y."/>
            <person name="Nishi S."/>
            <person name="Hori S."/>
            <person name="Arai W."/>
            <person name="Tsubouchi T."/>
            <person name="Morono Y."/>
            <person name="Uchiyama I."/>
            <person name="Ito T."/>
            <person name="Fujiyama A."/>
            <person name="Inagaki F."/>
            <person name="Takami H."/>
        </authorList>
    </citation>
    <scope>NUCLEOTIDE SEQUENCE</scope>
    <source>
        <strain evidence="1">Expedition CK06-06</strain>
    </source>
</reference>
<accession>X1KAV7</accession>
<sequence>MEELKKVALIAGNVLSILLGEDLPDPRMDIPNDYSYFNS</sequence>
<protein>
    <submittedName>
        <fullName evidence="1">Uncharacterized protein</fullName>
    </submittedName>
</protein>